<dbReference type="EMBL" id="CAJOBP010107668">
    <property type="protein sequence ID" value="CAF4993840.1"/>
    <property type="molecule type" value="Genomic_DNA"/>
</dbReference>
<evidence type="ECO:0000313" key="3">
    <source>
        <dbReference type="EMBL" id="CAF4967073.1"/>
    </source>
</evidence>
<proteinExistence type="predicted"/>
<evidence type="ECO:0000256" key="1">
    <source>
        <dbReference type="SAM" id="MobiDB-lite"/>
    </source>
</evidence>
<protein>
    <submittedName>
        <fullName evidence="4">Uncharacterized protein</fullName>
    </submittedName>
</protein>
<sequence length="23" mass="2305">APSRAASKASGGFFSPPGQLSQR</sequence>
<name>A0A821ZZ98_9BILA</name>
<dbReference type="EMBL" id="CAJOBR010091468">
    <property type="protein sequence ID" value="CAF5141513.1"/>
    <property type="molecule type" value="Genomic_DNA"/>
</dbReference>
<dbReference type="Proteomes" id="UP000663873">
    <property type="component" value="Unassembled WGS sequence"/>
</dbReference>
<gene>
    <name evidence="3" type="ORF">QYT958_LOCUS34838</name>
    <name evidence="5" type="ORF">QYT958_LOCUS47730</name>
    <name evidence="2" type="ORF">UJA718_LOCUS35546</name>
    <name evidence="4" type="ORF">UJA718_LOCUS49973</name>
</gene>
<feature type="non-terminal residue" evidence="4">
    <location>
        <position position="1"/>
    </location>
</feature>
<evidence type="ECO:0000313" key="6">
    <source>
        <dbReference type="Proteomes" id="UP000663873"/>
    </source>
</evidence>
<evidence type="ECO:0000313" key="4">
    <source>
        <dbReference type="EMBL" id="CAF4993840.1"/>
    </source>
</evidence>
<comment type="caution">
    <text evidence="4">The sequence shown here is derived from an EMBL/GenBank/DDBJ whole genome shotgun (WGS) entry which is preliminary data.</text>
</comment>
<dbReference type="EMBL" id="CAJOBR010025574">
    <property type="protein sequence ID" value="CAF4967073.1"/>
    <property type="molecule type" value="Genomic_DNA"/>
</dbReference>
<organism evidence="4 6">
    <name type="scientific">Rotaria socialis</name>
    <dbReference type="NCBI Taxonomy" id="392032"/>
    <lineage>
        <taxon>Eukaryota</taxon>
        <taxon>Metazoa</taxon>
        <taxon>Spiralia</taxon>
        <taxon>Gnathifera</taxon>
        <taxon>Rotifera</taxon>
        <taxon>Eurotatoria</taxon>
        <taxon>Bdelloidea</taxon>
        <taxon>Philodinida</taxon>
        <taxon>Philodinidae</taxon>
        <taxon>Rotaria</taxon>
    </lineage>
</organism>
<feature type="region of interest" description="Disordered" evidence="1">
    <location>
        <begin position="1"/>
        <end position="23"/>
    </location>
</feature>
<evidence type="ECO:0000313" key="2">
    <source>
        <dbReference type="EMBL" id="CAF4686936.1"/>
    </source>
</evidence>
<accession>A0A821ZZ98</accession>
<dbReference type="Proteomes" id="UP000663848">
    <property type="component" value="Unassembled WGS sequence"/>
</dbReference>
<keyword evidence="6" id="KW-1185">Reference proteome</keyword>
<dbReference type="EMBL" id="CAJOBP010033346">
    <property type="protein sequence ID" value="CAF4686936.1"/>
    <property type="molecule type" value="Genomic_DNA"/>
</dbReference>
<evidence type="ECO:0000313" key="5">
    <source>
        <dbReference type="EMBL" id="CAF5141513.1"/>
    </source>
</evidence>
<reference evidence="4" key="1">
    <citation type="submission" date="2021-02" db="EMBL/GenBank/DDBJ databases">
        <authorList>
            <person name="Nowell W R."/>
        </authorList>
    </citation>
    <scope>NUCLEOTIDE SEQUENCE</scope>
</reference>
<dbReference type="AlphaFoldDB" id="A0A821ZZ98"/>